<sequence>MLSFLAAMLIISIVLVLRSNKRSKNIPPGQMGLPWIGETMAFYKAQRKNRVFEDFVRPRVAKHGKIFKTSLMGSPTVVVNGAEANRFFLSNEFKLVVSSWPSGSVQLMGEECIMQKQGERHRIVRALIAASLSSSSLEVMMPKLCNTIKVYLDTKWVGCDTIGLFHSAKVLTFTIVFECLMGIKVEPRVLMTFKRVLEGVFAPPFRFPGTRFSRAKKARLEIEKMLREVVREKRRRIEGKLEEEECGSLLSRMVRAMIRGEINETEVIDNVVLLVFAAHDTTSFAIAMTFKMLAQHSNCYSLLLQEHTDIVRSKGPSQNLTMEDIKKMKYTWQVARESIRLFPPIFGSFRKAISDIEYERFFIPKGWKVLWTTYGTHYEEEYFEDPLSFKPSRFEEPVSQHVYVPFGGGPRACAGYQLAKLNILIFIHLVVTRYDWSLVHPDEPIIMDPLPVPSHGMPIKISPKSEVCPNVHQM</sequence>
<gene>
    <name evidence="9" type="ORF">CITCOLO1_LOCUS66</name>
</gene>
<dbReference type="Pfam" id="PF00067">
    <property type="entry name" value="p450"/>
    <property type="match status" value="1"/>
</dbReference>
<dbReference type="PANTHER" id="PTHR24286">
    <property type="entry name" value="CYTOCHROME P450 26"/>
    <property type="match status" value="1"/>
</dbReference>
<evidence type="ECO:0000256" key="1">
    <source>
        <dbReference type="ARBA" id="ARBA00004167"/>
    </source>
</evidence>
<dbReference type="Proteomes" id="UP001642487">
    <property type="component" value="Chromosome 1"/>
</dbReference>
<keyword evidence="10" id="KW-1185">Reference proteome</keyword>
<evidence type="ECO:0000256" key="3">
    <source>
        <dbReference type="ARBA" id="ARBA00022692"/>
    </source>
</evidence>
<protein>
    <recommendedName>
        <fullName evidence="11">Taxadiene 5-alpha hydroxylase</fullName>
    </recommendedName>
</protein>
<keyword evidence="7" id="KW-0503">Monooxygenase</keyword>
<evidence type="ECO:0000256" key="2">
    <source>
        <dbReference type="ARBA" id="ARBA00010617"/>
    </source>
</evidence>
<evidence type="ECO:0000256" key="4">
    <source>
        <dbReference type="ARBA" id="ARBA00022723"/>
    </source>
</evidence>
<keyword evidence="5" id="KW-0472">Membrane</keyword>
<keyword evidence="7" id="KW-0349">Heme</keyword>
<dbReference type="InterPro" id="IPR002401">
    <property type="entry name" value="Cyt_P450_E_grp-I"/>
</dbReference>
<evidence type="ECO:0008006" key="11">
    <source>
        <dbReference type="Google" id="ProtNLM"/>
    </source>
</evidence>
<dbReference type="PRINTS" id="PR00385">
    <property type="entry name" value="P450"/>
</dbReference>
<evidence type="ECO:0000256" key="6">
    <source>
        <dbReference type="ARBA" id="ARBA00023004"/>
    </source>
</evidence>
<comment type="subcellular location">
    <subcellularLocation>
        <location evidence="1">Membrane</location>
        <topology evidence="1">Single-pass membrane protein</topology>
    </subcellularLocation>
</comment>
<dbReference type="PRINTS" id="PR00463">
    <property type="entry name" value="EP450I"/>
</dbReference>
<feature type="signal peptide" evidence="8">
    <location>
        <begin position="1"/>
        <end position="23"/>
    </location>
</feature>
<reference evidence="9 10" key="1">
    <citation type="submission" date="2024-03" db="EMBL/GenBank/DDBJ databases">
        <authorList>
            <person name="Gkanogiannis A."/>
            <person name="Becerra Lopez-Lavalle L."/>
        </authorList>
    </citation>
    <scope>NUCLEOTIDE SEQUENCE [LARGE SCALE GENOMIC DNA]</scope>
</reference>
<keyword evidence="6 7" id="KW-0408">Iron</keyword>
<organism evidence="9 10">
    <name type="scientific">Citrullus colocynthis</name>
    <name type="common">colocynth</name>
    <dbReference type="NCBI Taxonomy" id="252529"/>
    <lineage>
        <taxon>Eukaryota</taxon>
        <taxon>Viridiplantae</taxon>
        <taxon>Streptophyta</taxon>
        <taxon>Embryophyta</taxon>
        <taxon>Tracheophyta</taxon>
        <taxon>Spermatophyta</taxon>
        <taxon>Magnoliopsida</taxon>
        <taxon>eudicotyledons</taxon>
        <taxon>Gunneridae</taxon>
        <taxon>Pentapetalae</taxon>
        <taxon>rosids</taxon>
        <taxon>fabids</taxon>
        <taxon>Cucurbitales</taxon>
        <taxon>Cucurbitaceae</taxon>
        <taxon>Benincaseae</taxon>
        <taxon>Citrullus</taxon>
    </lineage>
</organism>
<dbReference type="SUPFAM" id="SSF48264">
    <property type="entry name" value="Cytochrome P450"/>
    <property type="match status" value="1"/>
</dbReference>
<feature type="chain" id="PRO_5046181517" description="Taxadiene 5-alpha hydroxylase" evidence="8">
    <location>
        <begin position="24"/>
        <end position="474"/>
    </location>
</feature>
<dbReference type="InterPro" id="IPR036396">
    <property type="entry name" value="Cyt_P450_sf"/>
</dbReference>
<keyword evidence="5" id="KW-1133">Transmembrane helix</keyword>
<evidence type="ECO:0000256" key="7">
    <source>
        <dbReference type="RuleBase" id="RU000461"/>
    </source>
</evidence>
<dbReference type="InterPro" id="IPR017972">
    <property type="entry name" value="Cyt_P450_CS"/>
</dbReference>
<dbReference type="Gene3D" id="1.10.630.10">
    <property type="entry name" value="Cytochrome P450"/>
    <property type="match status" value="1"/>
</dbReference>
<evidence type="ECO:0000313" key="10">
    <source>
        <dbReference type="Proteomes" id="UP001642487"/>
    </source>
</evidence>
<evidence type="ECO:0000256" key="8">
    <source>
        <dbReference type="SAM" id="SignalP"/>
    </source>
</evidence>
<evidence type="ECO:0000256" key="5">
    <source>
        <dbReference type="ARBA" id="ARBA00022989"/>
    </source>
</evidence>
<comment type="similarity">
    <text evidence="2 7">Belongs to the cytochrome P450 family.</text>
</comment>
<proteinExistence type="inferred from homology"/>
<keyword evidence="3" id="KW-0812">Transmembrane</keyword>
<dbReference type="InterPro" id="IPR001128">
    <property type="entry name" value="Cyt_P450"/>
</dbReference>
<accession>A0ABP0XPQ8</accession>
<dbReference type="CDD" id="cd11043">
    <property type="entry name" value="CYP90-like"/>
    <property type="match status" value="1"/>
</dbReference>
<evidence type="ECO:0000313" key="9">
    <source>
        <dbReference type="EMBL" id="CAK9308557.1"/>
    </source>
</evidence>
<dbReference type="EMBL" id="OZ021735">
    <property type="protein sequence ID" value="CAK9308557.1"/>
    <property type="molecule type" value="Genomic_DNA"/>
</dbReference>
<dbReference type="PROSITE" id="PS00086">
    <property type="entry name" value="CYTOCHROME_P450"/>
    <property type="match status" value="1"/>
</dbReference>
<keyword evidence="4 7" id="KW-0479">Metal-binding</keyword>
<keyword evidence="8" id="KW-0732">Signal</keyword>
<keyword evidence="7" id="KW-0560">Oxidoreductase</keyword>
<name>A0ABP0XPQ8_9ROSI</name>
<dbReference type="PANTHER" id="PTHR24286:SF221">
    <property type="entry name" value="TAXADIENE 5-ALPHA HYDROXYLASE"/>
    <property type="match status" value="1"/>
</dbReference>